<name>A0ABN2NCT0_9PSEU</name>
<evidence type="ECO:0000313" key="2">
    <source>
        <dbReference type="EMBL" id="GAA1863472.1"/>
    </source>
</evidence>
<keyword evidence="1" id="KW-0472">Membrane</keyword>
<protein>
    <recommendedName>
        <fullName evidence="4">DUF4190 domain-containing protein</fullName>
    </recommendedName>
</protein>
<accession>A0ABN2NCT0</accession>
<gene>
    <name evidence="2" type="ORF">GCM10009836_49800</name>
</gene>
<dbReference type="EMBL" id="BAAAQK010000018">
    <property type="protein sequence ID" value="GAA1863472.1"/>
    <property type="molecule type" value="Genomic_DNA"/>
</dbReference>
<evidence type="ECO:0008006" key="4">
    <source>
        <dbReference type="Google" id="ProtNLM"/>
    </source>
</evidence>
<feature type="transmembrane region" description="Helical" evidence="1">
    <location>
        <begin position="96"/>
        <end position="120"/>
    </location>
</feature>
<evidence type="ECO:0000256" key="1">
    <source>
        <dbReference type="SAM" id="Phobius"/>
    </source>
</evidence>
<dbReference type="Proteomes" id="UP001500449">
    <property type="component" value="Unassembled WGS sequence"/>
</dbReference>
<reference evidence="2 3" key="1">
    <citation type="journal article" date="2019" name="Int. J. Syst. Evol. Microbiol.">
        <title>The Global Catalogue of Microorganisms (GCM) 10K type strain sequencing project: providing services to taxonomists for standard genome sequencing and annotation.</title>
        <authorList>
            <consortium name="The Broad Institute Genomics Platform"/>
            <consortium name="The Broad Institute Genome Sequencing Center for Infectious Disease"/>
            <person name="Wu L."/>
            <person name="Ma J."/>
        </authorList>
    </citation>
    <scope>NUCLEOTIDE SEQUENCE [LARGE SCALE GENOMIC DNA]</scope>
    <source>
        <strain evidence="2 3">JCM 16009</strain>
    </source>
</reference>
<keyword evidence="3" id="KW-1185">Reference proteome</keyword>
<evidence type="ECO:0000313" key="3">
    <source>
        <dbReference type="Proteomes" id="UP001500449"/>
    </source>
</evidence>
<proteinExistence type="predicted"/>
<organism evidence="2 3">
    <name type="scientific">Pseudonocardia ailaonensis</name>
    <dbReference type="NCBI Taxonomy" id="367279"/>
    <lineage>
        <taxon>Bacteria</taxon>
        <taxon>Bacillati</taxon>
        <taxon>Actinomycetota</taxon>
        <taxon>Actinomycetes</taxon>
        <taxon>Pseudonocardiales</taxon>
        <taxon>Pseudonocardiaceae</taxon>
        <taxon>Pseudonocardia</taxon>
    </lineage>
</organism>
<keyword evidence="1" id="KW-1133">Transmembrane helix</keyword>
<feature type="transmembrane region" description="Helical" evidence="1">
    <location>
        <begin position="49"/>
        <end position="75"/>
    </location>
</feature>
<comment type="caution">
    <text evidence="2">The sequence shown here is derived from an EMBL/GenBank/DDBJ whole genome shotgun (WGS) entry which is preliminary data.</text>
</comment>
<keyword evidence="1" id="KW-0812">Transmembrane</keyword>
<sequence>MQPLPIGWRARRWDELTPTEQAVEWQRWRYSVPPPYIAPTDRGAAGNPLAYAGVAVSVVAFCLCWVPFIGFLTAVTGLGVSMIGYRKAAQVRMGEGVALGGMIANGALAALAVVFTIAILS</sequence>